<comment type="caution">
    <text evidence="1">The sequence shown here is derived from an EMBL/GenBank/DDBJ whole genome shotgun (WGS) entry which is preliminary data.</text>
</comment>
<dbReference type="OMA" id="RWKSCCD"/>
<name>A0A0N0P2U9_LEPSE</name>
<dbReference type="Proteomes" id="UP000038009">
    <property type="component" value="Unassembled WGS sequence"/>
</dbReference>
<dbReference type="OrthoDB" id="261287at2759"/>
<proteinExistence type="predicted"/>
<dbReference type="VEuPathDB" id="TriTrypDB:Lsey_0386_0080"/>
<gene>
    <name evidence="1" type="ORF">ABL78_7594</name>
</gene>
<keyword evidence="2" id="KW-1185">Reference proteome</keyword>
<dbReference type="EMBL" id="LJSK01000386">
    <property type="protein sequence ID" value="KPI83379.1"/>
    <property type="molecule type" value="Genomic_DNA"/>
</dbReference>
<organism evidence="1 2">
    <name type="scientific">Leptomonas seymouri</name>
    <dbReference type="NCBI Taxonomy" id="5684"/>
    <lineage>
        <taxon>Eukaryota</taxon>
        <taxon>Discoba</taxon>
        <taxon>Euglenozoa</taxon>
        <taxon>Kinetoplastea</taxon>
        <taxon>Metakinetoplastina</taxon>
        <taxon>Trypanosomatida</taxon>
        <taxon>Trypanosomatidae</taxon>
        <taxon>Leishmaniinae</taxon>
        <taxon>Leptomonas</taxon>
    </lineage>
</organism>
<sequence>MAERLPKYLSEAVQTFREAQNLLPTLCAHLSALENIMTQNATLTGAVRRRTHCFASPTLSSFFLEEDTDDAQSLKGRASGSLTATACEREDAPAQLGDLSTHVDPRCTRSTTAVATAPLGVLVAFPASTSQHLIAQHQRDEGELLGVISRITQHSWPQKVEQLKAKVALAEASIGAASESRTGPVQSTLFLQTPAQLSVALYGLVACMIQMGSVLQEMMLAVRKDTRRALLSSSASSVGATVLADDLSSVLASEGRLNSEEAALLSMHELNNEKMEVQSVVGLGDGTNGAPPASLTLVAAVGMLEAFVKARWRYCRNVYLSEESEILLANM</sequence>
<evidence type="ECO:0000313" key="1">
    <source>
        <dbReference type="EMBL" id="KPI83379.1"/>
    </source>
</evidence>
<protein>
    <submittedName>
        <fullName evidence="1">Uncharacterized protein</fullName>
    </submittedName>
</protein>
<evidence type="ECO:0000313" key="2">
    <source>
        <dbReference type="Proteomes" id="UP000038009"/>
    </source>
</evidence>
<accession>A0A0N0P2U9</accession>
<dbReference type="AlphaFoldDB" id="A0A0N0P2U9"/>
<reference evidence="1 2" key="1">
    <citation type="journal article" date="2015" name="PLoS Pathog.">
        <title>Leptomonas seymouri: Adaptations to the Dixenous Life Cycle Analyzed by Genome Sequencing, Transcriptome Profiling and Co-infection with Leishmania donovani.</title>
        <authorList>
            <person name="Kraeva N."/>
            <person name="Butenko A."/>
            <person name="Hlavacova J."/>
            <person name="Kostygov A."/>
            <person name="Myskova J."/>
            <person name="Grybchuk D."/>
            <person name="Lestinova T."/>
            <person name="Votypka J."/>
            <person name="Volf P."/>
            <person name="Opperdoes F."/>
            <person name="Flegontov P."/>
            <person name="Lukes J."/>
            <person name="Yurchenko V."/>
        </authorList>
    </citation>
    <scope>NUCLEOTIDE SEQUENCE [LARGE SCALE GENOMIC DNA]</scope>
    <source>
        <strain evidence="1 2">ATCC 30220</strain>
    </source>
</reference>